<accession>E0VNR8</accession>
<dbReference type="RefSeq" id="XP_002427762.1">
    <property type="nucleotide sequence ID" value="XM_002427717.1"/>
</dbReference>
<dbReference type="CDD" id="cd00201">
    <property type="entry name" value="WW"/>
    <property type="match status" value="1"/>
</dbReference>
<dbReference type="EnsemblMetazoa" id="PHUM343780-RA">
    <property type="protein sequence ID" value="PHUM343780-PA"/>
    <property type="gene ID" value="PHUM343780"/>
</dbReference>
<feature type="compositionally biased region" description="Polar residues" evidence="1">
    <location>
        <begin position="107"/>
        <end position="139"/>
    </location>
</feature>
<dbReference type="VEuPathDB" id="VectorBase:PHUM343780"/>
<keyword evidence="5" id="KW-1185">Reference proteome</keyword>
<feature type="compositionally biased region" description="Polar residues" evidence="1">
    <location>
        <begin position="87"/>
        <end position="99"/>
    </location>
</feature>
<feature type="compositionally biased region" description="Basic and acidic residues" evidence="1">
    <location>
        <begin position="197"/>
        <end position="208"/>
    </location>
</feature>
<reference evidence="3" key="1">
    <citation type="submission" date="2007-04" db="EMBL/GenBank/DDBJ databases">
        <title>Annotation of Pediculus humanus corporis strain USDA.</title>
        <authorList>
            <person name="Kirkness E."/>
            <person name="Hannick L."/>
            <person name="Hass B."/>
            <person name="Bruggner R."/>
            <person name="Lawson D."/>
            <person name="Bidwell S."/>
            <person name="Joardar V."/>
            <person name="Caler E."/>
            <person name="Walenz B."/>
            <person name="Inman J."/>
            <person name="Schobel S."/>
            <person name="Galinsky K."/>
            <person name="Amedeo P."/>
            <person name="Strausberg R."/>
        </authorList>
    </citation>
    <scope>NUCLEOTIDE SEQUENCE</scope>
    <source>
        <strain evidence="3">USDA</strain>
    </source>
</reference>
<dbReference type="Proteomes" id="UP000009046">
    <property type="component" value="Unassembled WGS sequence"/>
</dbReference>
<reference evidence="4" key="3">
    <citation type="submission" date="2021-02" db="UniProtKB">
        <authorList>
            <consortium name="EnsemblMetazoa"/>
        </authorList>
    </citation>
    <scope>IDENTIFICATION</scope>
    <source>
        <strain evidence="4">USDA</strain>
    </source>
</reference>
<dbReference type="STRING" id="121224.E0VNR8"/>
<feature type="compositionally biased region" description="Basic and acidic residues" evidence="1">
    <location>
        <begin position="218"/>
        <end position="231"/>
    </location>
</feature>
<evidence type="ECO:0000256" key="1">
    <source>
        <dbReference type="SAM" id="MobiDB-lite"/>
    </source>
</evidence>
<feature type="region of interest" description="Disordered" evidence="1">
    <location>
        <begin position="23"/>
        <end position="42"/>
    </location>
</feature>
<name>E0VNR8_PEDHC</name>
<dbReference type="AlphaFoldDB" id="E0VNR8"/>
<dbReference type="InterPro" id="IPR036020">
    <property type="entry name" value="WW_dom_sf"/>
</dbReference>
<dbReference type="InParanoid" id="E0VNR8"/>
<feature type="region of interest" description="Disordered" evidence="1">
    <location>
        <begin position="87"/>
        <end position="233"/>
    </location>
</feature>
<sequence length="265" mass="30086">MPLIVIETEQDVESSKVRKVAARLPLTPPPEQKPMRDLGEGWGQYISKGGRSFYYNVNTREKNWKPPRKVIGNQEVPLVGSYESVCSDANRSNASSPLNENCHHHSSSVNSLTRSNGSLHSKSTNYESASFETTKSGSISRWKEENPDDLNRSSYNSSPVTGLSQSSSYSLNKSSRDSLNRFSPIDNIPSEDENYELYDHVYKDDDPNRKKKRSGMRLADETGGRTSKESIEGSGFRIKPGWEEFYDDSLDQIYYVHKDKREKVR</sequence>
<protein>
    <recommendedName>
        <fullName evidence="2">WW domain-containing protein</fullName>
    </recommendedName>
</protein>
<feature type="domain" description="WW" evidence="2">
    <location>
        <begin position="36"/>
        <end position="69"/>
    </location>
</feature>
<dbReference type="SMART" id="SM00456">
    <property type="entry name" value="WW"/>
    <property type="match status" value="2"/>
</dbReference>
<dbReference type="EMBL" id="AAZO01004002">
    <property type="status" value="NOT_ANNOTATED_CDS"/>
    <property type="molecule type" value="Genomic_DNA"/>
</dbReference>
<dbReference type="SUPFAM" id="SSF51045">
    <property type="entry name" value="WW domain"/>
    <property type="match status" value="1"/>
</dbReference>
<dbReference type="PROSITE" id="PS50020">
    <property type="entry name" value="WW_DOMAIN_2"/>
    <property type="match status" value="1"/>
</dbReference>
<dbReference type="Gene3D" id="2.20.70.10">
    <property type="match status" value="1"/>
</dbReference>
<organism>
    <name type="scientific">Pediculus humanus subsp. corporis</name>
    <name type="common">Body louse</name>
    <dbReference type="NCBI Taxonomy" id="121224"/>
    <lineage>
        <taxon>Eukaryota</taxon>
        <taxon>Metazoa</taxon>
        <taxon>Ecdysozoa</taxon>
        <taxon>Arthropoda</taxon>
        <taxon>Hexapoda</taxon>
        <taxon>Insecta</taxon>
        <taxon>Pterygota</taxon>
        <taxon>Neoptera</taxon>
        <taxon>Paraneoptera</taxon>
        <taxon>Psocodea</taxon>
        <taxon>Troctomorpha</taxon>
        <taxon>Phthiraptera</taxon>
        <taxon>Anoplura</taxon>
        <taxon>Pediculidae</taxon>
        <taxon>Pediculus</taxon>
    </lineage>
</organism>
<dbReference type="InterPro" id="IPR001202">
    <property type="entry name" value="WW_dom"/>
</dbReference>
<dbReference type="GeneID" id="8231848"/>
<evidence type="ECO:0000313" key="5">
    <source>
        <dbReference type="Proteomes" id="UP000009046"/>
    </source>
</evidence>
<dbReference type="OrthoDB" id="63972at2759"/>
<gene>
    <name evidence="4" type="primary">8231848</name>
    <name evidence="3" type="ORF">Phum_PHUM343780</name>
</gene>
<dbReference type="CTD" id="8231848"/>
<proteinExistence type="predicted"/>
<feature type="compositionally biased region" description="Polar residues" evidence="1">
    <location>
        <begin position="152"/>
        <end position="162"/>
    </location>
</feature>
<evidence type="ECO:0000313" key="3">
    <source>
        <dbReference type="EMBL" id="EEB15024.1"/>
    </source>
</evidence>
<evidence type="ECO:0000259" key="2">
    <source>
        <dbReference type="PROSITE" id="PS50020"/>
    </source>
</evidence>
<evidence type="ECO:0000313" key="4">
    <source>
        <dbReference type="EnsemblMetazoa" id="PHUM343780-PA"/>
    </source>
</evidence>
<feature type="compositionally biased region" description="Basic and acidic residues" evidence="1">
    <location>
        <begin position="141"/>
        <end position="151"/>
    </location>
</feature>
<dbReference type="EMBL" id="DS235346">
    <property type="protein sequence ID" value="EEB15024.1"/>
    <property type="molecule type" value="Genomic_DNA"/>
</dbReference>
<dbReference type="HOGENOM" id="CLU_1050895_0_0_1"/>
<reference evidence="3" key="2">
    <citation type="submission" date="2007-04" db="EMBL/GenBank/DDBJ databases">
        <title>The genome of the human body louse.</title>
        <authorList>
            <consortium name="The Human Body Louse Genome Consortium"/>
            <person name="Kirkness E."/>
            <person name="Walenz B."/>
            <person name="Hass B."/>
            <person name="Bruggner R."/>
            <person name="Strausberg R."/>
        </authorList>
    </citation>
    <scope>NUCLEOTIDE SEQUENCE</scope>
    <source>
        <strain evidence="3">USDA</strain>
    </source>
</reference>
<feature type="compositionally biased region" description="Low complexity" evidence="1">
    <location>
        <begin position="163"/>
        <end position="173"/>
    </location>
</feature>
<dbReference type="KEGG" id="phu:Phum_PHUM343780"/>